<proteinExistence type="inferred from homology"/>
<dbReference type="GO" id="GO:0005576">
    <property type="term" value="C:extracellular region"/>
    <property type="evidence" value="ECO:0007669"/>
    <property type="project" value="TreeGrafter"/>
</dbReference>
<dbReference type="CDD" id="cd05476">
    <property type="entry name" value="pepsin_A_like_plant"/>
    <property type="match status" value="1"/>
</dbReference>
<dbReference type="eggNOG" id="KOG1339">
    <property type="taxonomic scope" value="Eukaryota"/>
</dbReference>
<evidence type="ECO:0000256" key="1">
    <source>
        <dbReference type="ARBA" id="ARBA00007447"/>
    </source>
</evidence>
<sequence length="477" mass="50164">MLYIWGKMRYSFTCIKHKRLIIQVRSTRREKMARKLFVLVLIMCSTTALITCTNGGAGDGGEGLHMKLTHVDAKGNYTAEELVRRAVAAGKQRLAFLDAAMAGGGDGGGVGAPVRWATLQYVAEYLIGDPPQRAEALIDTGSDLVWTQCSTCLRKVCARQALPYYNSSASSTFAPVPCAARICAANDDIIHFCDLAAGCSVIAGYGAGVVAGTLGTEAFAFQSGTAELAFGCVTFTRIVQGALHGASGLIGLGRGRLSLVSQTGATKFSYCLTPYFHNNGATGHLFVGASASLGGHGDVMTTQFVKGPKGSPFYYLPLIGLTVGETRLPIPATVFDLREVAPGLFSGGVIIDSGSPFTSLVHDAYDALASELAARLNGSLVAPPPDADDGALCVARRDVGRVVPAVVFHFRGGADMAVPAESYWAPVDKAAACMAIASAGPYRRQSVIGNYQQQNMRVLYDLANGDFSFQPADCSAL</sequence>
<dbReference type="FunFam" id="2.40.70.10:FF:000069">
    <property type="entry name" value="Eukaryotic aspartyl protease family protein"/>
    <property type="match status" value="1"/>
</dbReference>
<evidence type="ECO:0000313" key="7">
    <source>
        <dbReference type="EnsemblPlants" id="ONIVA12G15570.2"/>
    </source>
</evidence>
<evidence type="ECO:0000256" key="5">
    <source>
        <dbReference type="ARBA" id="ARBA00023180"/>
    </source>
</evidence>
<keyword evidence="2" id="KW-0645">Protease</keyword>
<evidence type="ECO:0000313" key="8">
    <source>
        <dbReference type="Proteomes" id="UP000006591"/>
    </source>
</evidence>
<dbReference type="Pfam" id="PF14543">
    <property type="entry name" value="TAXi_N"/>
    <property type="match status" value="1"/>
</dbReference>
<dbReference type="STRING" id="4536.A0A0E0JBN1"/>
<dbReference type="Gene3D" id="2.40.70.10">
    <property type="entry name" value="Acid Proteases"/>
    <property type="match status" value="2"/>
</dbReference>
<dbReference type="InterPro" id="IPR051708">
    <property type="entry name" value="Plant_Aspart_Prot_A1"/>
</dbReference>
<dbReference type="Pfam" id="PF14541">
    <property type="entry name" value="TAXi_C"/>
    <property type="match status" value="1"/>
</dbReference>
<dbReference type="SUPFAM" id="SSF50630">
    <property type="entry name" value="Acid proteases"/>
    <property type="match status" value="1"/>
</dbReference>
<dbReference type="OMA" id="VPCADNA"/>
<dbReference type="AlphaFoldDB" id="A0A0E0JBN1"/>
<accession>A0A0E0JBN1</accession>
<dbReference type="PANTHER" id="PTHR47967:SF17">
    <property type="entry name" value="EUKARYOTIC ASPARTYL PROTEASE FAMILY PROTEIN, EXPRESSED"/>
    <property type="match status" value="1"/>
</dbReference>
<dbReference type="PROSITE" id="PS51767">
    <property type="entry name" value="PEPTIDASE_A1"/>
    <property type="match status" value="1"/>
</dbReference>
<dbReference type="Gramene" id="ONIVA12G15570.1">
    <property type="protein sequence ID" value="ONIVA12G15570.1"/>
    <property type="gene ID" value="ONIVA12G15570"/>
</dbReference>
<dbReference type="GO" id="GO:0004190">
    <property type="term" value="F:aspartic-type endopeptidase activity"/>
    <property type="evidence" value="ECO:0007669"/>
    <property type="project" value="UniProtKB-KW"/>
</dbReference>
<dbReference type="Gramene" id="ONIVA12G15570.2">
    <property type="protein sequence ID" value="ONIVA12G15570.2"/>
    <property type="gene ID" value="ONIVA12G15570"/>
</dbReference>
<keyword evidence="3" id="KW-0064">Aspartyl protease</keyword>
<feature type="domain" description="Peptidase A1" evidence="6">
    <location>
        <begin position="121"/>
        <end position="470"/>
    </location>
</feature>
<name>A0A0E0JBN1_ORYNI</name>
<comment type="similarity">
    <text evidence="1">Belongs to the peptidase A1 family.</text>
</comment>
<dbReference type="InterPro" id="IPR032799">
    <property type="entry name" value="TAXi_C"/>
</dbReference>
<dbReference type="EnsemblPlants" id="ONIVA12G15570.2">
    <property type="protein sequence ID" value="ONIVA12G15570.2"/>
    <property type="gene ID" value="ONIVA12G15570"/>
</dbReference>
<dbReference type="EnsemblPlants" id="ONIVA12G15570.1">
    <property type="protein sequence ID" value="ONIVA12G15570.1"/>
    <property type="gene ID" value="ONIVA12G15570"/>
</dbReference>
<keyword evidence="5" id="KW-0325">Glycoprotein</keyword>
<dbReference type="HOGENOM" id="CLU_005738_1_1_1"/>
<dbReference type="PANTHER" id="PTHR47967">
    <property type="entry name" value="OS07G0603500 PROTEIN-RELATED"/>
    <property type="match status" value="1"/>
</dbReference>
<dbReference type="FunFam" id="2.40.70.10:FF:000094">
    <property type="entry name" value="Eukaryotic aspartyl protease family protein"/>
    <property type="match status" value="1"/>
</dbReference>
<keyword evidence="4" id="KW-0378">Hydrolase</keyword>
<keyword evidence="8" id="KW-1185">Reference proteome</keyword>
<dbReference type="InterPro" id="IPR033121">
    <property type="entry name" value="PEPTIDASE_A1"/>
</dbReference>
<dbReference type="InterPro" id="IPR032861">
    <property type="entry name" value="TAXi_N"/>
</dbReference>
<organism evidence="7">
    <name type="scientific">Oryza nivara</name>
    <name type="common">Indian wild rice</name>
    <name type="synonym">Oryza sativa f. spontanea</name>
    <dbReference type="NCBI Taxonomy" id="4536"/>
    <lineage>
        <taxon>Eukaryota</taxon>
        <taxon>Viridiplantae</taxon>
        <taxon>Streptophyta</taxon>
        <taxon>Embryophyta</taxon>
        <taxon>Tracheophyta</taxon>
        <taxon>Spermatophyta</taxon>
        <taxon>Magnoliopsida</taxon>
        <taxon>Liliopsida</taxon>
        <taxon>Poales</taxon>
        <taxon>Poaceae</taxon>
        <taxon>BOP clade</taxon>
        <taxon>Oryzoideae</taxon>
        <taxon>Oryzeae</taxon>
        <taxon>Oryzinae</taxon>
        <taxon>Oryza</taxon>
    </lineage>
</organism>
<dbReference type="InterPro" id="IPR034161">
    <property type="entry name" value="Pepsin-like_plant"/>
</dbReference>
<evidence type="ECO:0000256" key="4">
    <source>
        <dbReference type="ARBA" id="ARBA00022801"/>
    </source>
</evidence>
<evidence type="ECO:0000256" key="3">
    <source>
        <dbReference type="ARBA" id="ARBA00022750"/>
    </source>
</evidence>
<dbReference type="InterPro" id="IPR021109">
    <property type="entry name" value="Peptidase_aspartic_dom_sf"/>
</dbReference>
<evidence type="ECO:0000259" key="6">
    <source>
        <dbReference type="PROSITE" id="PS51767"/>
    </source>
</evidence>
<protein>
    <recommendedName>
        <fullName evidence="6">Peptidase A1 domain-containing protein</fullName>
    </recommendedName>
</protein>
<reference evidence="7" key="1">
    <citation type="submission" date="2015-04" db="UniProtKB">
        <authorList>
            <consortium name="EnsemblPlants"/>
        </authorList>
    </citation>
    <scope>IDENTIFICATION</scope>
    <source>
        <strain evidence="7">SL10</strain>
    </source>
</reference>
<reference evidence="7" key="2">
    <citation type="submission" date="2018-04" db="EMBL/GenBank/DDBJ databases">
        <title>OnivRS2 (Oryza nivara Reference Sequence Version 2).</title>
        <authorList>
            <person name="Zhang J."/>
            <person name="Kudrna D."/>
            <person name="Lee S."/>
            <person name="Talag J."/>
            <person name="Rajasekar S."/>
            <person name="Welchert J."/>
            <person name="Hsing Y.-I."/>
            <person name="Wing R.A."/>
        </authorList>
    </citation>
    <scope>NUCLEOTIDE SEQUENCE [LARGE SCALE GENOMIC DNA]</scope>
    <source>
        <strain evidence="7">SL10</strain>
    </source>
</reference>
<dbReference type="GO" id="GO:0006508">
    <property type="term" value="P:proteolysis"/>
    <property type="evidence" value="ECO:0007669"/>
    <property type="project" value="UniProtKB-KW"/>
</dbReference>
<evidence type="ECO:0000256" key="2">
    <source>
        <dbReference type="ARBA" id="ARBA00022670"/>
    </source>
</evidence>
<dbReference type="Proteomes" id="UP000006591">
    <property type="component" value="Chromosome 12"/>
</dbReference>